<evidence type="ECO:0000256" key="3">
    <source>
        <dbReference type="ARBA" id="ARBA00010183"/>
    </source>
</evidence>
<dbReference type="GO" id="GO:0003725">
    <property type="term" value="F:double-stranded RNA binding"/>
    <property type="evidence" value="ECO:0007669"/>
    <property type="project" value="TreeGrafter"/>
</dbReference>
<evidence type="ECO:0000256" key="13">
    <source>
        <dbReference type="ARBA" id="ARBA00022842"/>
    </source>
</evidence>
<feature type="binding site" evidence="15">
    <location>
        <position position="127"/>
    </location>
    <ligand>
        <name>Mg(2+)</name>
        <dbReference type="ChEBI" id="CHEBI:18420"/>
    </ligand>
</feature>
<dbReference type="GO" id="GO:0006364">
    <property type="term" value="P:rRNA processing"/>
    <property type="evidence" value="ECO:0007669"/>
    <property type="project" value="UniProtKB-UniRule"/>
</dbReference>
<dbReference type="FunFam" id="3.30.160.20:FF:000003">
    <property type="entry name" value="Ribonuclease 3"/>
    <property type="match status" value="1"/>
</dbReference>
<dbReference type="Gene3D" id="1.10.1520.10">
    <property type="entry name" value="Ribonuclease III domain"/>
    <property type="match status" value="1"/>
</dbReference>
<comment type="similarity">
    <text evidence="3">Belongs to the ribonuclease III family.</text>
</comment>
<feature type="active site" evidence="15">
    <location>
        <position position="55"/>
    </location>
</feature>
<dbReference type="GO" id="GO:0008033">
    <property type="term" value="P:tRNA processing"/>
    <property type="evidence" value="ECO:0007669"/>
    <property type="project" value="UniProtKB-KW"/>
</dbReference>
<dbReference type="GO" id="GO:0019843">
    <property type="term" value="F:rRNA binding"/>
    <property type="evidence" value="ECO:0007669"/>
    <property type="project" value="UniProtKB-KW"/>
</dbReference>
<evidence type="ECO:0000256" key="9">
    <source>
        <dbReference type="ARBA" id="ARBA00022722"/>
    </source>
</evidence>
<dbReference type="PANTHER" id="PTHR11207">
    <property type="entry name" value="RIBONUCLEASE III"/>
    <property type="match status" value="1"/>
</dbReference>
<evidence type="ECO:0000256" key="4">
    <source>
        <dbReference type="ARBA" id="ARBA00011738"/>
    </source>
</evidence>
<gene>
    <name evidence="15" type="primary">rnc</name>
    <name evidence="18" type="ORF">AUJ95_08715</name>
</gene>
<dbReference type="STRING" id="1817895.AUJ95_08715"/>
<evidence type="ECO:0000259" key="17">
    <source>
        <dbReference type="PROSITE" id="PS50142"/>
    </source>
</evidence>
<dbReference type="GO" id="GO:0005737">
    <property type="term" value="C:cytoplasm"/>
    <property type="evidence" value="ECO:0007669"/>
    <property type="project" value="UniProtKB-SubCell"/>
</dbReference>
<comment type="catalytic activity">
    <reaction evidence="1 15">
        <text>Endonucleolytic cleavage to 5'-phosphomonoester.</text>
        <dbReference type="EC" id="3.1.26.3"/>
    </reaction>
</comment>
<dbReference type="InterPro" id="IPR000999">
    <property type="entry name" value="RNase_III_dom"/>
</dbReference>
<name>A0A1J5DNR9_9BACT</name>
<dbReference type="Pfam" id="PF00035">
    <property type="entry name" value="dsrm"/>
    <property type="match status" value="1"/>
</dbReference>
<evidence type="ECO:0000256" key="8">
    <source>
        <dbReference type="ARBA" id="ARBA00022694"/>
    </source>
</evidence>
<feature type="domain" description="DRBM" evidence="16">
    <location>
        <begin position="165"/>
        <end position="234"/>
    </location>
</feature>
<keyword evidence="7 15" id="KW-0507">mRNA processing</keyword>
<evidence type="ECO:0000313" key="18">
    <source>
        <dbReference type="EMBL" id="OIP37075.1"/>
    </source>
</evidence>
<comment type="subcellular location">
    <subcellularLocation>
        <location evidence="2 15">Cytoplasm</location>
    </subcellularLocation>
</comment>
<dbReference type="NCBIfam" id="TIGR02191">
    <property type="entry name" value="RNaseIII"/>
    <property type="match status" value="1"/>
</dbReference>
<proteinExistence type="inferred from homology"/>
<dbReference type="EC" id="3.1.26.3" evidence="15"/>
<dbReference type="InterPro" id="IPR014720">
    <property type="entry name" value="dsRBD_dom"/>
</dbReference>
<dbReference type="SUPFAM" id="SSF54768">
    <property type="entry name" value="dsRNA-binding domain-like"/>
    <property type="match status" value="1"/>
</dbReference>
<evidence type="ECO:0000256" key="10">
    <source>
        <dbReference type="ARBA" id="ARBA00022723"/>
    </source>
</evidence>
<evidence type="ECO:0000256" key="5">
    <source>
        <dbReference type="ARBA" id="ARBA00022490"/>
    </source>
</evidence>
<comment type="cofactor">
    <cofactor evidence="15">
        <name>Mg(2+)</name>
        <dbReference type="ChEBI" id="CHEBI:18420"/>
    </cofactor>
</comment>
<dbReference type="Pfam" id="PF14622">
    <property type="entry name" value="Ribonucleas_3_3"/>
    <property type="match status" value="1"/>
</dbReference>
<evidence type="ECO:0000259" key="16">
    <source>
        <dbReference type="PROSITE" id="PS50137"/>
    </source>
</evidence>
<evidence type="ECO:0000313" key="19">
    <source>
        <dbReference type="Proteomes" id="UP000183085"/>
    </source>
</evidence>
<dbReference type="CDD" id="cd10845">
    <property type="entry name" value="DSRM_RNAse_III_family"/>
    <property type="match status" value="1"/>
</dbReference>
<evidence type="ECO:0000256" key="15">
    <source>
        <dbReference type="HAMAP-Rule" id="MF_00104"/>
    </source>
</evidence>
<dbReference type="AlphaFoldDB" id="A0A1J5DNR9"/>
<dbReference type="InterPro" id="IPR036389">
    <property type="entry name" value="RNase_III_sf"/>
</dbReference>
<organism evidence="18 19">
    <name type="scientific">Candidatus Desantisbacteria bacterium CG2_30_40_21</name>
    <dbReference type="NCBI Taxonomy" id="1817895"/>
    <lineage>
        <taxon>Bacteria</taxon>
        <taxon>Candidatus Desantisiibacteriota</taxon>
    </lineage>
</organism>
<keyword evidence="5 15" id="KW-0963">Cytoplasm</keyword>
<dbReference type="FunFam" id="1.10.1520.10:FF:000001">
    <property type="entry name" value="Ribonuclease 3"/>
    <property type="match status" value="1"/>
</dbReference>
<keyword evidence="14 15" id="KW-0694">RNA-binding</keyword>
<sequence length="240" mass="27323">MIDEDRLKQLEELEEKLGARFNNKDLLNQALTHTSYAYEAEKGTLQNERLEFLGDVVLSLAVSEYIYEKYPEYPEGELAKIRAMVVSRTMLAQLARILSLGEFILLGKGEERTGGRKRGSILADTFEAVLGAMYLDMGFEPARKFILEQLTEEIESISTHEYVRDYKTQFQEYTQRKNKCLPVYKLVRVRGPDHRQFFEITVSVKGTVIAAGEGANKKEAEQNAAYHAIQIIGKEAEDGE</sequence>
<feature type="active site" evidence="15">
    <location>
        <position position="127"/>
    </location>
</feature>
<dbReference type="SMART" id="SM00358">
    <property type="entry name" value="DSRM"/>
    <property type="match status" value="1"/>
</dbReference>
<feature type="domain" description="RNase III" evidence="17">
    <location>
        <begin position="10"/>
        <end position="138"/>
    </location>
</feature>
<dbReference type="EMBL" id="MNYI01000224">
    <property type="protein sequence ID" value="OIP37075.1"/>
    <property type="molecule type" value="Genomic_DNA"/>
</dbReference>
<dbReference type="GO" id="GO:0004525">
    <property type="term" value="F:ribonuclease III activity"/>
    <property type="evidence" value="ECO:0007669"/>
    <property type="project" value="UniProtKB-UniRule"/>
</dbReference>
<evidence type="ECO:0000256" key="6">
    <source>
        <dbReference type="ARBA" id="ARBA00022552"/>
    </source>
</evidence>
<reference evidence="18 19" key="1">
    <citation type="journal article" date="2016" name="Environ. Microbiol.">
        <title>Genomic resolution of a cold subsurface aquifer community provides metabolic insights for novel microbes adapted to high CO concentrations.</title>
        <authorList>
            <person name="Probst A.J."/>
            <person name="Castelle C.J."/>
            <person name="Singh A."/>
            <person name="Brown C.T."/>
            <person name="Anantharaman K."/>
            <person name="Sharon I."/>
            <person name="Hug L.A."/>
            <person name="Burstein D."/>
            <person name="Emerson J.B."/>
            <person name="Thomas B.C."/>
            <person name="Banfield J.F."/>
        </authorList>
    </citation>
    <scope>NUCLEOTIDE SEQUENCE [LARGE SCALE GENOMIC DNA]</scope>
    <source>
        <strain evidence="18">CG2_30_40_21</strain>
    </source>
</reference>
<dbReference type="GO" id="GO:0006397">
    <property type="term" value="P:mRNA processing"/>
    <property type="evidence" value="ECO:0007669"/>
    <property type="project" value="UniProtKB-UniRule"/>
</dbReference>
<feature type="binding site" evidence="15">
    <location>
        <position position="51"/>
    </location>
    <ligand>
        <name>Mg(2+)</name>
        <dbReference type="ChEBI" id="CHEBI:18420"/>
    </ligand>
</feature>
<evidence type="ECO:0000256" key="7">
    <source>
        <dbReference type="ARBA" id="ARBA00022664"/>
    </source>
</evidence>
<comment type="function">
    <text evidence="15">Digests double-stranded RNA. Involved in the processing of primary rRNA transcript to yield the immediate precursors to the large and small rRNAs (23S and 16S). Processes some mRNAs, and tRNAs when they are encoded in the rRNA operon. Processes pre-crRNA and tracrRNA of type II CRISPR loci if present in the organism.</text>
</comment>
<feature type="binding site" evidence="15">
    <location>
        <position position="124"/>
    </location>
    <ligand>
        <name>Mg(2+)</name>
        <dbReference type="ChEBI" id="CHEBI:18420"/>
    </ligand>
</feature>
<dbReference type="SUPFAM" id="SSF69065">
    <property type="entry name" value="RNase III domain-like"/>
    <property type="match status" value="1"/>
</dbReference>
<keyword evidence="6 15" id="KW-0698">rRNA processing</keyword>
<evidence type="ECO:0000256" key="11">
    <source>
        <dbReference type="ARBA" id="ARBA00022759"/>
    </source>
</evidence>
<evidence type="ECO:0000256" key="1">
    <source>
        <dbReference type="ARBA" id="ARBA00000109"/>
    </source>
</evidence>
<dbReference type="PROSITE" id="PS50137">
    <property type="entry name" value="DS_RBD"/>
    <property type="match status" value="1"/>
</dbReference>
<dbReference type="Gene3D" id="3.30.160.20">
    <property type="match status" value="1"/>
</dbReference>
<keyword evidence="9 15" id="KW-0540">Nuclease</keyword>
<keyword evidence="12 15" id="KW-0378">Hydrolase</keyword>
<dbReference type="GO" id="GO:0042802">
    <property type="term" value="F:identical protein binding"/>
    <property type="evidence" value="ECO:0007669"/>
    <property type="project" value="UniProtKB-ARBA"/>
</dbReference>
<dbReference type="SMART" id="SM00535">
    <property type="entry name" value="RIBOc"/>
    <property type="match status" value="1"/>
</dbReference>
<evidence type="ECO:0000256" key="2">
    <source>
        <dbReference type="ARBA" id="ARBA00004496"/>
    </source>
</evidence>
<dbReference type="PANTHER" id="PTHR11207:SF0">
    <property type="entry name" value="RIBONUCLEASE 3"/>
    <property type="match status" value="1"/>
</dbReference>
<keyword evidence="13 15" id="KW-0460">Magnesium</keyword>
<keyword evidence="15" id="KW-0699">rRNA-binding</keyword>
<dbReference type="GO" id="GO:0010468">
    <property type="term" value="P:regulation of gene expression"/>
    <property type="evidence" value="ECO:0007669"/>
    <property type="project" value="TreeGrafter"/>
</dbReference>
<evidence type="ECO:0000256" key="14">
    <source>
        <dbReference type="ARBA" id="ARBA00022884"/>
    </source>
</evidence>
<dbReference type="Proteomes" id="UP000183085">
    <property type="component" value="Unassembled WGS sequence"/>
</dbReference>
<accession>A0A1J5DNR9</accession>
<dbReference type="GO" id="GO:0046872">
    <property type="term" value="F:metal ion binding"/>
    <property type="evidence" value="ECO:0007669"/>
    <property type="project" value="UniProtKB-KW"/>
</dbReference>
<comment type="subunit">
    <text evidence="4 15">Homodimer.</text>
</comment>
<dbReference type="PROSITE" id="PS50142">
    <property type="entry name" value="RNASE_3_2"/>
    <property type="match status" value="1"/>
</dbReference>
<keyword evidence="8 15" id="KW-0819">tRNA processing</keyword>
<keyword evidence="10 15" id="KW-0479">Metal-binding</keyword>
<comment type="caution">
    <text evidence="18">The sequence shown here is derived from an EMBL/GenBank/DDBJ whole genome shotgun (WGS) entry which is preliminary data.</text>
</comment>
<dbReference type="InterPro" id="IPR011907">
    <property type="entry name" value="RNase_III"/>
</dbReference>
<dbReference type="CDD" id="cd00593">
    <property type="entry name" value="RIBOc"/>
    <property type="match status" value="1"/>
</dbReference>
<keyword evidence="11 15" id="KW-0255">Endonuclease</keyword>
<evidence type="ECO:0000256" key="12">
    <source>
        <dbReference type="ARBA" id="ARBA00022801"/>
    </source>
</evidence>
<dbReference type="HAMAP" id="MF_00104">
    <property type="entry name" value="RNase_III"/>
    <property type="match status" value="1"/>
</dbReference>
<protein>
    <recommendedName>
        <fullName evidence="15">Ribonuclease 3</fullName>
        <ecNumber evidence="15">3.1.26.3</ecNumber>
    </recommendedName>
    <alternativeName>
        <fullName evidence="15">Ribonuclease III</fullName>
        <shortName evidence="15">RNase III</shortName>
    </alternativeName>
</protein>